<organism evidence="1">
    <name type="scientific">Marseillevirus sp</name>
    <dbReference type="NCBI Taxonomy" id="2809551"/>
    <lineage>
        <taxon>Viruses</taxon>
        <taxon>Varidnaviria</taxon>
        <taxon>Bamfordvirae</taxon>
        <taxon>Nucleocytoviricota</taxon>
        <taxon>Megaviricetes</taxon>
        <taxon>Pimascovirales</taxon>
        <taxon>Pimascovirales incertae sedis</taxon>
        <taxon>Marseilleviridae</taxon>
        <taxon>Marseillevirus</taxon>
    </lineage>
</organism>
<dbReference type="EMBL" id="OR343189">
    <property type="protein sequence ID" value="WNL50174.1"/>
    <property type="molecule type" value="Genomic_DNA"/>
</dbReference>
<name>A0AA96IZ22_9VIRU</name>
<gene>
    <name evidence="1" type="ORF">MarDSR_135</name>
</gene>
<evidence type="ECO:0000313" key="1">
    <source>
        <dbReference type="EMBL" id="WNL50174.1"/>
    </source>
</evidence>
<protein>
    <recommendedName>
        <fullName evidence="2">MORN repeat-containing protein</fullName>
    </recommendedName>
</protein>
<evidence type="ECO:0008006" key="2">
    <source>
        <dbReference type="Google" id="ProtNLM"/>
    </source>
</evidence>
<sequence length="230" mass="26773">MHKFLRKRELVSFSVASDFLPEKEKFLSKVTEFDGQTTKMWTVLPDGTKVFLETSTSNSTFHCPCKNGVLHGVFEWEQTDIPQKRTGTFKNGKPHGVFTVWKENFFRCSATFVDGKLLELEDVRPVDDFLGKDSIKYLFSRNEKKKTLHVASWKQQEDDVLIIKKRWMVEVEGHDSRFGDCVVPFAKEERHTFKKQVIRTKKFLDDGSLVEKKRVKQRFHYLIGSAVSSV</sequence>
<reference evidence="1" key="1">
    <citation type="submission" date="2023-07" db="EMBL/GenBank/DDBJ databases">
        <authorList>
            <person name="Xia Y."/>
        </authorList>
    </citation>
    <scope>NUCLEOTIDE SEQUENCE</scope>
    <source>
        <strain evidence="1">E</strain>
    </source>
</reference>
<dbReference type="SUPFAM" id="SSF82185">
    <property type="entry name" value="Histone H3 K4-specific methyltransferase SET7/9 N-terminal domain"/>
    <property type="match status" value="1"/>
</dbReference>
<accession>A0AA96IZ22</accession>
<proteinExistence type="predicted"/>